<keyword evidence="2" id="KW-1185">Reference proteome</keyword>
<protein>
    <submittedName>
        <fullName evidence="1">Uncharacterized protein</fullName>
    </submittedName>
</protein>
<sequence length="77" mass="8241">MAGTFFGFANDNVANEKIEATPVATVNEVKADNENGAEDEDFATCLRCVSRTVTETNTVTGETSTYSVGFCHEVPCI</sequence>
<comment type="caution">
    <text evidence="1">The sequence shown here is derived from an EMBL/GenBank/DDBJ whole genome shotgun (WGS) entry which is preliminary data.</text>
</comment>
<dbReference type="RefSeq" id="WP_378173989.1">
    <property type="nucleotide sequence ID" value="NZ_JBHTCR010000002.1"/>
</dbReference>
<organism evidence="1 2">
    <name type="scientific">Chryseobacterium zhengzhouense</name>
    <dbReference type="NCBI Taxonomy" id="1636086"/>
    <lineage>
        <taxon>Bacteria</taxon>
        <taxon>Pseudomonadati</taxon>
        <taxon>Bacteroidota</taxon>
        <taxon>Flavobacteriia</taxon>
        <taxon>Flavobacteriales</taxon>
        <taxon>Weeksellaceae</taxon>
        <taxon>Chryseobacterium group</taxon>
        <taxon>Chryseobacterium</taxon>
    </lineage>
</organism>
<evidence type="ECO:0000313" key="2">
    <source>
        <dbReference type="Proteomes" id="UP001596550"/>
    </source>
</evidence>
<reference evidence="2" key="1">
    <citation type="journal article" date="2019" name="Int. J. Syst. Evol. Microbiol.">
        <title>The Global Catalogue of Microorganisms (GCM) 10K type strain sequencing project: providing services to taxonomists for standard genome sequencing and annotation.</title>
        <authorList>
            <consortium name="The Broad Institute Genomics Platform"/>
            <consortium name="The Broad Institute Genome Sequencing Center for Infectious Disease"/>
            <person name="Wu L."/>
            <person name="Ma J."/>
        </authorList>
    </citation>
    <scope>NUCLEOTIDE SEQUENCE [LARGE SCALE GENOMIC DNA]</scope>
    <source>
        <strain evidence="2">CCUG 54781</strain>
    </source>
</reference>
<dbReference type="Proteomes" id="UP001596550">
    <property type="component" value="Unassembled WGS sequence"/>
</dbReference>
<proteinExistence type="predicted"/>
<dbReference type="EMBL" id="JBHTCR010000002">
    <property type="protein sequence ID" value="MFC7345856.1"/>
    <property type="molecule type" value="Genomic_DNA"/>
</dbReference>
<evidence type="ECO:0000313" key="1">
    <source>
        <dbReference type="EMBL" id="MFC7345856.1"/>
    </source>
</evidence>
<name>A0ABW2LTP3_9FLAO</name>
<gene>
    <name evidence="1" type="ORF">ACFQO9_03860</name>
</gene>
<accession>A0ABW2LTP3</accession>